<evidence type="ECO:0000313" key="9">
    <source>
        <dbReference type="EMBL" id="HJB91583.1"/>
    </source>
</evidence>
<reference evidence="9" key="1">
    <citation type="journal article" date="2021" name="PeerJ">
        <title>Extensive microbial diversity within the chicken gut microbiome revealed by metagenomics and culture.</title>
        <authorList>
            <person name="Gilroy R."/>
            <person name="Ravi A."/>
            <person name="Getino M."/>
            <person name="Pursley I."/>
            <person name="Horton D.L."/>
            <person name="Alikhan N.F."/>
            <person name="Baker D."/>
            <person name="Gharbi K."/>
            <person name="Hall N."/>
            <person name="Watson M."/>
            <person name="Adriaenssens E.M."/>
            <person name="Foster-Nyarko E."/>
            <person name="Jarju S."/>
            <person name="Secka A."/>
            <person name="Antonio M."/>
            <person name="Oren A."/>
            <person name="Chaudhuri R.R."/>
            <person name="La Ragione R."/>
            <person name="Hildebrand F."/>
            <person name="Pallen M.J."/>
        </authorList>
    </citation>
    <scope>NUCLEOTIDE SEQUENCE</scope>
    <source>
        <strain evidence="9">USAMLcec3-2134</strain>
    </source>
</reference>
<dbReference type="PANTHER" id="PTHR43744:SF2">
    <property type="entry name" value="ARABINOOLIGOSACCHARIDES TRANSPORT SYSTEM PERMEASE PROTEIN ARAQ"/>
    <property type="match status" value="1"/>
</dbReference>
<dbReference type="Proteomes" id="UP000886883">
    <property type="component" value="Unassembled WGS sequence"/>
</dbReference>
<dbReference type="SUPFAM" id="SSF161098">
    <property type="entry name" value="MetI-like"/>
    <property type="match status" value="1"/>
</dbReference>
<feature type="transmembrane region" description="Helical" evidence="7">
    <location>
        <begin position="22"/>
        <end position="44"/>
    </location>
</feature>
<accession>A0A9D2SE36</accession>
<feature type="transmembrane region" description="Helical" evidence="7">
    <location>
        <begin position="82"/>
        <end position="105"/>
    </location>
</feature>
<comment type="similarity">
    <text evidence="7">Belongs to the binding-protein-dependent transport system permease family.</text>
</comment>
<evidence type="ECO:0000256" key="5">
    <source>
        <dbReference type="ARBA" id="ARBA00022989"/>
    </source>
</evidence>
<comment type="caution">
    <text evidence="9">The sequence shown here is derived from an EMBL/GenBank/DDBJ whole genome shotgun (WGS) entry which is preliminary data.</text>
</comment>
<proteinExistence type="inferred from homology"/>
<protein>
    <submittedName>
        <fullName evidence="9">Carbohydrate ABC transporter permease</fullName>
    </submittedName>
</protein>
<dbReference type="EMBL" id="DWXE01000034">
    <property type="protein sequence ID" value="HJB91583.1"/>
    <property type="molecule type" value="Genomic_DNA"/>
</dbReference>
<comment type="subcellular location">
    <subcellularLocation>
        <location evidence="1 7">Cell membrane</location>
        <topology evidence="1 7">Multi-pass membrane protein</topology>
    </subcellularLocation>
</comment>
<keyword evidence="5 7" id="KW-1133">Transmembrane helix</keyword>
<keyword evidence="2 7" id="KW-0813">Transport</keyword>
<feature type="transmembrane region" description="Helical" evidence="7">
    <location>
        <begin position="252"/>
        <end position="272"/>
    </location>
</feature>
<keyword evidence="3" id="KW-1003">Cell membrane</keyword>
<dbReference type="InterPro" id="IPR035906">
    <property type="entry name" value="MetI-like_sf"/>
</dbReference>
<evidence type="ECO:0000256" key="6">
    <source>
        <dbReference type="ARBA" id="ARBA00023136"/>
    </source>
</evidence>
<sequence>MNTKTNDSLVRRTKARRILCRAVIYLFAIAVAAVAFYPFFVMIISSTHDNYNIVAKINILPGTHLKENFQRLTENIDLYRGFANSLLLAVVVTVVQNYFTMLAAYAFAKFQFRGKNVLFSIVLVAMMLPGQLGIIGFYKEIQALGLLNSYFTLIVPTIANCFAVFFYKQFIDGALPNELIEAAIMDGCGEFKIFHTIVLPLVVPALVTQGVMTFIGTWNSYLTPLIVLNEKEKFTLPLMIATVRDATHADYGAQYVGMLVSVVPLVIVFCFASRIIMEKISIGAAVKG</sequence>
<dbReference type="CDD" id="cd06261">
    <property type="entry name" value="TM_PBP2"/>
    <property type="match status" value="1"/>
</dbReference>
<evidence type="ECO:0000313" key="10">
    <source>
        <dbReference type="Proteomes" id="UP000886883"/>
    </source>
</evidence>
<feature type="domain" description="ABC transmembrane type-1" evidence="8">
    <location>
        <begin position="82"/>
        <end position="272"/>
    </location>
</feature>
<feature type="transmembrane region" description="Helical" evidence="7">
    <location>
        <begin position="150"/>
        <end position="167"/>
    </location>
</feature>
<dbReference type="Gene3D" id="1.10.3720.10">
    <property type="entry name" value="MetI-like"/>
    <property type="match status" value="1"/>
</dbReference>
<dbReference type="Pfam" id="PF00528">
    <property type="entry name" value="BPD_transp_1"/>
    <property type="match status" value="1"/>
</dbReference>
<name>A0A9D2SE36_9FIRM</name>
<organism evidence="9 10">
    <name type="scientific">Candidatus Eisenbergiella merdigallinarum</name>
    <dbReference type="NCBI Taxonomy" id="2838552"/>
    <lineage>
        <taxon>Bacteria</taxon>
        <taxon>Bacillati</taxon>
        <taxon>Bacillota</taxon>
        <taxon>Clostridia</taxon>
        <taxon>Lachnospirales</taxon>
        <taxon>Lachnospiraceae</taxon>
        <taxon>Eisenbergiella</taxon>
    </lineage>
</organism>
<dbReference type="InterPro" id="IPR000515">
    <property type="entry name" value="MetI-like"/>
</dbReference>
<evidence type="ECO:0000256" key="3">
    <source>
        <dbReference type="ARBA" id="ARBA00022475"/>
    </source>
</evidence>
<feature type="transmembrane region" description="Helical" evidence="7">
    <location>
        <begin position="193"/>
        <end position="215"/>
    </location>
</feature>
<reference evidence="9" key="2">
    <citation type="submission" date="2021-04" db="EMBL/GenBank/DDBJ databases">
        <authorList>
            <person name="Gilroy R."/>
        </authorList>
    </citation>
    <scope>NUCLEOTIDE SEQUENCE</scope>
    <source>
        <strain evidence="9">USAMLcec3-2134</strain>
    </source>
</reference>
<keyword evidence="4 7" id="KW-0812">Transmembrane</keyword>
<keyword evidence="6 7" id="KW-0472">Membrane</keyword>
<evidence type="ECO:0000259" key="8">
    <source>
        <dbReference type="PROSITE" id="PS50928"/>
    </source>
</evidence>
<evidence type="ECO:0000256" key="1">
    <source>
        <dbReference type="ARBA" id="ARBA00004651"/>
    </source>
</evidence>
<dbReference type="PANTHER" id="PTHR43744">
    <property type="entry name" value="ABC TRANSPORTER PERMEASE PROTEIN MG189-RELATED-RELATED"/>
    <property type="match status" value="1"/>
</dbReference>
<dbReference type="GO" id="GO:0055085">
    <property type="term" value="P:transmembrane transport"/>
    <property type="evidence" value="ECO:0007669"/>
    <property type="project" value="InterPro"/>
</dbReference>
<evidence type="ECO:0000256" key="2">
    <source>
        <dbReference type="ARBA" id="ARBA00022448"/>
    </source>
</evidence>
<dbReference type="GO" id="GO:0005886">
    <property type="term" value="C:plasma membrane"/>
    <property type="evidence" value="ECO:0007669"/>
    <property type="project" value="UniProtKB-SubCell"/>
</dbReference>
<dbReference type="PROSITE" id="PS50928">
    <property type="entry name" value="ABC_TM1"/>
    <property type="match status" value="1"/>
</dbReference>
<dbReference type="AlphaFoldDB" id="A0A9D2SE36"/>
<feature type="transmembrane region" description="Helical" evidence="7">
    <location>
        <begin position="117"/>
        <end position="138"/>
    </location>
</feature>
<gene>
    <name evidence="9" type="ORF">H9763_08985</name>
</gene>
<evidence type="ECO:0000256" key="7">
    <source>
        <dbReference type="RuleBase" id="RU363032"/>
    </source>
</evidence>
<evidence type="ECO:0000256" key="4">
    <source>
        <dbReference type="ARBA" id="ARBA00022692"/>
    </source>
</evidence>